<keyword evidence="5" id="KW-1185">Reference proteome</keyword>
<dbReference type="InterPro" id="IPR028994">
    <property type="entry name" value="Integrin_alpha_N"/>
</dbReference>
<feature type="domain" description="Insecticide toxin TcdB middle/N-terminal" evidence="3">
    <location>
        <begin position="349"/>
        <end position="501"/>
    </location>
</feature>
<dbReference type="Pfam" id="PF12256">
    <property type="entry name" value="TcdB_toxin_midN"/>
    <property type="match status" value="1"/>
</dbReference>
<feature type="region of interest" description="Disordered" evidence="1">
    <location>
        <begin position="1286"/>
        <end position="1385"/>
    </location>
</feature>
<feature type="compositionally biased region" description="Low complexity" evidence="1">
    <location>
        <begin position="1325"/>
        <end position="1335"/>
    </location>
</feature>
<feature type="compositionally biased region" description="Polar residues" evidence="1">
    <location>
        <begin position="1296"/>
        <end position="1305"/>
    </location>
</feature>
<protein>
    <submittedName>
        <fullName evidence="4">Toxin</fullName>
    </submittedName>
</protein>
<proteinExistence type="predicted"/>
<evidence type="ECO:0000259" key="2">
    <source>
        <dbReference type="Pfam" id="PF12255"/>
    </source>
</evidence>
<feature type="region of interest" description="Disordered" evidence="1">
    <location>
        <begin position="877"/>
        <end position="896"/>
    </location>
</feature>
<dbReference type="InterPro" id="IPR022044">
    <property type="entry name" value="TcdB_toxin_mid/C"/>
</dbReference>
<dbReference type="RefSeq" id="WP_328591828.1">
    <property type="nucleotide sequence ID" value="NZ_SSXH01000312.1"/>
</dbReference>
<sequence length="1385" mass="150643">GSVDDELGHPGSTRFGSLLRSVTQSGYVRDQAVPVQVHNGVRYTTYVRQSLPPLELDYSSSAIHEQPGEIDPDHAQNVPVGVDGRAYQWVDLDREGISGIFSAQPDAWYYRPNLGAGRFGPATAVPTRPSALRAGRLQLLDVEGDGRLSAVDFGGPEPGFATRTDDGGWEPYRTFGQLPVISWDDPNLRFTDLDGDGRADVLLTGDDAFTWYGSLGRAGFDRARVIAEPPGEQLSTRLVFANADHDLYLADMSGDGIADLVRIRNGRVGYWPGLGHGRFGAEVVLANSPWFDQPERFDQSRIRLADFHGTGSTDILYLGADGPRLYLNQSGNRLTDARPLRGLPPSANPAAVAPADLFGNGTACLVWSSPLPGDARRPMRYLDLLGGTKPFLLTRTANNLGAETELEYAASTTFYLADREAGRPWVTRLPFPVHVLTRVTSRDRVSRNELVTSYAYHHGYYDGLEREFRGFGMVEQWDAETIPALATDLPPVRTRTWFHTGYFAGRDHVSDYYAGLLDATDAGEYFREPGLTDDEARALLLPDTLLPPGLTLDEEREACRALRGSMLRQEVYADDDTPRAGVPYTVTEQNLTVEVLQRRGPNRHAVFFTHPREAISYHYERDPADPRTTHELTLTVDGYGNVLRSATVGYGRRAPTPALPPADQALQGRALVTYTETDVTNAVDTADDQRNPAPCETRQYELTGAVTTAGLVGFDALLAATAAATPLDYEQTPTAGQAQKRLIERVRTLYRGDDRAGPLPPGTVESRGLPYEAHRLAFTPGLVAGVLGDRVDDDAVLVEAGYLHSEGDPGWWIPSGTLYYSPEPGAPPVVELAYALEHFFLPQRSRTPFHTTAASTESFVRYDRYDLLVEETRDALGNRTTAGERATDPDQPLARPGSDYRVLQPVLIMDPNRNRAAASFDALGLVVGTALMGKPEAVPAEGDLLADSFRADLTANDIAAFFAAPDGPSAAALLDQATTRIVYDVSAFHRTRTAPRPSPVVAAVLARETHVSDPVPAGSLAIQVSLTYSDGFAREIQHKTQAEPAPGFTTPRWVGSGWTVFNNKGKPVRQFEPFFTDTPAFETDATVGVAPYLFYDPLERVVATLHPDHSWEKVVFDPWHQESWDRNDTVAAADPSSDPDAGAFFAKLPTGDYLPAWAALQTTPAGQRAAAKAAIHTGTPTVAHTDALGRVALVVAHNRAAYSDASADSTPADEFQPTRTELDIEGNQRSVTDALGRVVIRYDYDLLGHRIHSSSMEAGQRWILSDVLGKPLYAWDSRDHRLRTGYDVLRGPPSRSCASVATPNRPSAGPSTARPGRTRKPPTCAAALPSPSTRPASPPPTATTSRATSRGRPASSPPPTTPRWTGPARCCCSPRPTPVRPATTR</sequence>
<dbReference type="PANTHER" id="PTHR44103">
    <property type="entry name" value="PROPROTEIN CONVERTASE P"/>
    <property type="match status" value="1"/>
</dbReference>
<evidence type="ECO:0000313" key="5">
    <source>
        <dbReference type="Proteomes" id="UP000305282"/>
    </source>
</evidence>
<evidence type="ECO:0000256" key="1">
    <source>
        <dbReference type="SAM" id="MobiDB-lite"/>
    </source>
</evidence>
<organism evidence="4 5">
    <name type="scientific">Candidatus Frankia alpina</name>
    <dbReference type="NCBI Taxonomy" id="2699483"/>
    <lineage>
        <taxon>Bacteria</taxon>
        <taxon>Bacillati</taxon>
        <taxon>Actinomycetota</taxon>
        <taxon>Actinomycetes</taxon>
        <taxon>Frankiales</taxon>
        <taxon>Frankiaceae</taxon>
        <taxon>Frankia</taxon>
    </lineage>
</organism>
<gene>
    <name evidence="4" type="ORF">E7Y31_13280</name>
</gene>
<feature type="non-terminal residue" evidence="4">
    <location>
        <position position="1"/>
    </location>
</feature>
<reference evidence="4 5" key="1">
    <citation type="submission" date="2019-04" db="EMBL/GenBank/DDBJ databases">
        <title>Draft genome sequences for three unisolated Alnus-infective Frankia Sp+ strains, AgTrS, AiOr and AvVan, the first sequenced Frankia strains able to sporulate in-planta.</title>
        <authorList>
            <person name="Bethencourt L."/>
            <person name="Vautrin F."/>
            <person name="Taib N."/>
            <person name="Dubost A."/>
            <person name="Castro-Garcia L."/>
            <person name="Imbaud O."/>
            <person name="Abrouk D."/>
            <person name="Fournier P."/>
            <person name="Briolay J."/>
            <person name="Nguyen A."/>
            <person name="Normand P."/>
            <person name="Fernandez M.P."/>
            <person name="Brochier-Armanet C."/>
            <person name="Herrera-Belaroussi A."/>
        </authorList>
    </citation>
    <scope>NUCLEOTIDE SEQUENCE [LARGE SCALE GENOMIC DNA]</scope>
    <source>
        <strain evidence="4 5">AvVan</strain>
    </source>
</reference>
<dbReference type="EMBL" id="SSXH01000312">
    <property type="protein sequence ID" value="THJ74136.1"/>
    <property type="molecule type" value="Genomic_DNA"/>
</dbReference>
<dbReference type="InterPro" id="IPR022045">
    <property type="entry name" value="TcdB_toxin_mid/N"/>
</dbReference>
<comment type="caution">
    <text evidence="4">The sequence shown here is derived from an EMBL/GenBank/DDBJ whole genome shotgun (WGS) entry which is preliminary data.</text>
</comment>
<evidence type="ECO:0000313" key="4">
    <source>
        <dbReference type="EMBL" id="THJ74136.1"/>
    </source>
</evidence>
<dbReference type="SUPFAM" id="SSF69318">
    <property type="entry name" value="Integrin alpha N-terminal domain"/>
    <property type="match status" value="1"/>
</dbReference>
<feature type="compositionally biased region" description="Low complexity" evidence="1">
    <location>
        <begin position="1342"/>
        <end position="1354"/>
    </location>
</feature>
<dbReference type="PANTHER" id="PTHR44103:SF1">
    <property type="entry name" value="PROPROTEIN CONVERTASE P"/>
    <property type="match status" value="1"/>
</dbReference>
<dbReference type="Proteomes" id="UP000305282">
    <property type="component" value="Unassembled WGS sequence"/>
</dbReference>
<name>A0A4S5EPH9_9ACTN</name>
<feature type="domain" description="Insecticide toxin TcdB middle/C-terminal" evidence="2">
    <location>
        <begin position="558"/>
        <end position="671"/>
    </location>
</feature>
<dbReference type="Gene3D" id="2.180.10.10">
    <property type="entry name" value="RHS repeat-associated core"/>
    <property type="match status" value="1"/>
</dbReference>
<accession>A0A4S5EPH9</accession>
<dbReference type="Pfam" id="PF12255">
    <property type="entry name" value="TcdB_toxin_midC"/>
    <property type="match status" value="1"/>
</dbReference>
<evidence type="ECO:0000259" key="3">
    <source>
        <dbReference type="Pfam" id="PF12256"/>
    </source>
</evidence>